<feature type="transmembrane region" description="Helical" evidence="1">
    <location>
        <begin position="245"/>
        <end position="262"/>
    </location>
</feature>
<organism evidence="2 3">
    <name type="scientific">Pristionchus fissidentatus</name>
    <dbReference type="NCBI Taxonomy" id="1538716"/>
    <lineage>
        <taxon>Eukaryota</taxon>
        <taxon>Metazoa</taxon>
        <taxon>Ecdysozoa</taxon>
        <taxon>Nematoda</taxon>
        <taxon>Chromadorea</taxon>
        <taxon>Rhabditida</taxon>
        <taxon>Rhabditina</taxon>
        <taxon>Diplogasteromorpha</taxon>
        <taxon>Diplogasteroidea</taxon>
        <taxon>Neodiplogasteridae</taxon>
        <taxon>Pristionchus</taxon>
    </lineage>
</organism>
<evidence type="ECO:0000256" key="1">
    <source>
        <dbReference type="SAM" id="Phobius"/>
    </source>
</evidence>
<reference evidence="2" key="1">
    <citation type="submission" date="2023-10" db="EMBL/GenBank/DDBJ databases">
        <title>Genome assembly of Pristionchus species.</title>
        <authorList>
            <person name="Yoshida K."/>
            <person name="Sommer R.J."/>
        </authorList>
    </citation>
    <scope>NUCLEOTIDE SEQUENCE</scope>
    <source>
        <strain evidence="2">RS5133</strain>
    </source>
</reference>
<sequence>MRVNEDMWALLGDSVRSNDNDLFIKTIRRNHTERKFDWFMHDVVTRMVHRLEIAAKHEQSVGETLFDWINSTSAGIRKDNSPKNYDGIYLNQSHPSCTGFCHFISPTSPRIINTISLVSPPCILTLLILLLLSIPQFIRYFPWVCIRRCEKRKPAEKRDETEMVVMRRDSADSTVDDKTPLTSQPEMHGVERVKHYSGLCADYLYIAPTSIICILTIFSMCYDFYRIFASNTCGVVCNTVGVWRFFLYPLFVLLYIDMMYFYSSLVDKKNKKKVRFGIALVPSFIMFFLSLFLLGAAAIKMKSNEVRLCDKTPSLSGIHARQESRMRNYSSCPVLMPKSTMTI</sequence>
<keyword evidence="1" id="KW-1133">Transmembrane helix</keyword>
<feature type="transmembrane region" description="Helical" evidence="1">
    <location>
        <begin position="111"/>
        <end position="132"/>
    </location>
</feature>
<dbReference type="Proteomes" id="UP001432322">
    <property type="component" value="Unassembled WGS sequence"/>
</dbReference>
<dbReference type="EMBL" id="BTSY01000006">
    <property type="protein sequence ID" value="GMT32715.1"/>
    <property type="molecule type" value="Genomic_DNA"/>
</dbReference>
<evidence type="ECO:0000313" key="3">
    <source>
        <dbReference type="Proteomes" id="UP001432322"/>
    </source>
</evidence>
<dbReference type="AlphaFoldDB" id="A0AAV5WQC2"/>
<name>A0AAV5WQC2_9BILA</name>
<keyword evidence="1" id="KW-0472">Membrane</keyword>
<evidence type="ECO:0000313" key="2">
    <source>
        <dbReference type="EMBL" id="GMT32715.1"/>
    </source>
</evidence>
<protein>
    <recommendedName>
        <fullName evidence="4">G protein-coupled receptor</fullName>
    </recommendedName>
</protein>
<accession>A0AAV5WQC2</accession>
<proteinExistence type="predicted"/>
<gene>
    <name evidence="2" type="ORF">PFISCL1PPCAC_24012</name>
</gene>
<evidence type="ECO:0008006" key="4">
    <source>
        <dbReference type="Google" id="ProtNLM"/>
    </source>
</evidence>
<keyword evidence="1" id="KW-0812">Transmembrane</keyword>
<keyword evidence="3" id="KW-1185">Reference proteome</keyword>
<comment type="caution">
    <text evidence="2">The sequence shown here is derived from an EMBL/GenBank/DDBJ whole genome shotgun (WGS) entry which is preliminary data.</text>
</comment>
<feature type="transmembrane region" description="Helical" evidence="1">
    <location>
        <begin position="203"/>
        <end position="225"/>
    </location>
</feature>
<feature type="transmembrane region" description="Helical" evidence="1">
    <location>
        <begin position="274"/>
        <end position="299"/>
    </location>
</feature>